<evidence type="ECO:0000313" key="3">
    <source>
        <dbReference type="Proteomes" id="UP001642464"/>
    </source>
</evidence>
<name>A0ABP0MJ18_9DINO</name>
<comment type="caution">
    <text evidence="2">The sequence shown here is derived from an EMBL/GenBank/DDBJ whole genome shotgun (WGS) entry which is preliminary data.</text>
</comment>
<feature type="compositionally biased region" description="Basic and acidic residues" evidence="1">
    <location>
        <begin position="83"/>
        <end position="92"/>
    </location>
</feature>
<protein>
    <submittedName>
        <fullName evidence="2">N-acetyltransferase domain-containing protein</fullName>
    </submittedName>
</protein>
<organism evidence="2 3">
    <name type="scientific">Durusdinium trenchii</name>
    <dbReference type="NCBI Taxonomy" id="1381693"/>
    <lineage>
        <taxon>Eukaryota</taxon>
        <taxon>Sar</taxon>
        <taxon>Alveolata</taxon>
        <taxon>Dinophyceae</taxon>
        <taxon>Suessiales</taxon>
        <taxon>Symbiodiniaceae</taxon>
        <taxon>Durusdinium</taxon>
    </lineage>
</organism>
<reference evidence="2 3" key="1">
    <citation type="submission" date="2024-02" db="EMBL/GenBank/DDBJ databases">
        <authorList>
            <person name="Chen Y."/>
            <person name="Shah S."/>
            <person name="Dougan E. K."/>
            <person name="Thang M."/>
            <person name="Chan C."/>
        </authorList>
    </citation>
    <scope>NUCLEOTIDE SEQUENCE [LARGE SCALE GENOMIC DNA]</scope>
</reference>
<dbReference type="Proteomes" id="UP001642464">
    <property type="component" value="Unassembled WGS sequence"/>
</dbReference>
<keyword evidence="3" id="KW-1185">Reference proteome</keyword>
<sequence length="111" mass="12288">MKLLIARKLQQIPLPTSGGTATAPPAVWVRQIRKDDSGGFEFVGNAFQVKDKDVQNIDDPKKVIETAEKLSIAPSKIEIYSQEDGKWSKEGKMSAPLRDNDEDAPYGYIVP</sequence>
<evidence type="ECO:0000313" key="2">
    <source>
        <dbReference type="EMBL" id="CAK9050120.1"/>
    </source>
</evidence>
<accession>A0ABP0MJ18</accession>
<evidence type="ECO:0000256" key="1">
    <source>
        <dbReference type="SAM" id="MobiDB-lite"/>
    </source>
</evidence>
<gene>
    <name evidence="2" type="ORF">SCF082_LOCUS27681</name>
</gene>
<proteinExistence type="predicted"/>
<dbReference type="EMBL" id="CAXAMM010021535">
    <property type="protein sequence ID" value="CAK9050120.1"/>
    <property type="molecule type" value="Genomic_DNA"/>
</dbReference>
<feature type="region of interest" description="Disordered" evidence="1">
    <location>
        <begin position="83"/>
        <end position="111"/>
    </location>
</feature>